<keyword evidence="3" id="KW-1133">Transmembrane helix</keyword>
<feature type="transmembrane region" description="Helical" evidence="3">
    <location>
        <begin position="95"/>
        <end position="115"/>
    </location>
</feature>
<dbReference type="CDD" id="cd07385">
    <property type="entry name" value="MPP_YkuE_C"/>
    <property type="match status" value="1"/>
</dbReference>
<reference evidence="6 8" key="2">
    <citation type="submission" date="2021-03" db="EMBL/GenBank/DDBJ databases">
        <title>Human Oral Microbial Genomes.</title>
        <authorList>
            <person name="Johnston C.D."/>
            <person name="Chen T."/>
            <person name="Dewhirst F.E."/>
        </authorList>
    </citation>
    <scope>NUCLEOTIDE SEQUENCE [LARGE SCALE GENOMIC DNA]</scope>
    <source>
        <strain evidence="6 8">W1435</strain>
    </source>
</reference>
<name>A0A0K1NIH5_9BACT</name>
<dbReference type="GO" id="GO:0008758">
    <property type="term" value="F:UDP-2,3-diacylglucosamine hydrolase activity"/>
    <property type="evidence" value="ECO:0007669"/>
    <property type="project" value="TreeGrafter"/>
</dbReference>
<dbReference type="PANTHER" id="PTHR31302">
    <property type="entry name" value="TRANSMEMBRANE PROTEIN WITH METALLOPHOSPHOESTERASE DOMAIN-RELATED"/>
    <property type="match status" value="1"/>
</dbReference>
<evidence type="ECO:0000256" key="2">
    <source>
        <dbReference type="ARBA" id="ARBA00022801"/>
    </source>
</evidence>
<dbReference type="Gene3D" id="3.60.21.10">
    <property type="match status" value="1"/>
</dbReference>
<keyword evidence="1" id="KW-0479">Metal-binding</keyword>
<sequence>MKANLKELLLPILLFCLLLILPDVYVWWKYLMPSGTIWLSIVWYLPSAVTITTFYLFRSGIYHNTLLRAFIGMILCLDLPKLLFTLLQFILPTTVSLLCAIALIAVFIYGFFFGWRRIVVRTATCESPLLPLSFDGYRILQLSDLHLGTYQRNPGFIKKLVRIVNEQKPDLVVFTGDLVNVRADEVLPFLADLSKITAPDGVYSVMGNHDYCEYGMETNNVNKHNERQGAFAKEPTALRNQRVLEYLEEKIGWHLLMNEHVNIIRIRQEDGINKSESISLIGVENISRPPFKTMGDLSKAMEGLVNGTFKILLSHDPTHWRRGVLHKTDIALTLSGHTHAGQLKIGRFSPVKWAYNEWGGKYVEDGSMLHVSLGIGGTVPFRFGAWPEVNVIKLTSKQ</sequence>
<dbReference type="InterPro" id="IPR004843">
    <property type="entry name" value="Calcineurin-like_PHP"/>
</dbReference>
<dbReference type="GO" id="GO:0016020">
    <property type="term" value="C:membrane"/>
    <property type="evidence" value="ECO:0007669"/>
    <property type="project" value="GOC"/>
</dbReference>
<dbReference type="KEGG" id="pfus:ADJ77_01090"/>
<evidence type="ECO:0000313" key="6">
    <source>
        <dbReference type="EMBL" id="QUB87437.1"/>
    </source>
</evidence>
<protein>
    <submittedName>
        <fullName evidence="6">Metallophosphoesterase</fullName>
    </submittedName>
    <submittedName>
        <fullName evidence="5">Serine/threonine protein phosphatase</fullName>
    </submittedName>
</protein>
<dbReference type="Pfam" id="PF00149">
    <property type="entry name" value="Metallophos"/>
    <property type="match status" value="1"/>
</dbReference>
<dbReference type="RefSeq" id="WP_025077989.1">
    <property type="nucleotide sequence ID" value="NZ_BAKO01000006.1"/>
</dbReference>
<dbReference type="Proteomes" id="UP000682005">
    <property type="component" value="Chromosome 1"/>
</dbReference>
<dbReference type="InterPro" id="IPR029052">
    <property type="entry name" value="Metallo-depent_PP-like"/>
</dbReference>
<evidence type="ECO:0000256" key="3">
    <source>
        <dbReference type="SAM" id="Phobius"/>
    </source>
</evidence>
<dbReference type="EMBL" id="CP012074">
    <property type="protein sequence ID" value="AKU68486.1"/>
    <property type="molecule type" value="Genomic_DNA"/>
</dbReference>
<dbReference type="InterPro" id="IPR051158">
    <property type="entry name" value="Metallophosphoesterase_sf"/>
</dbReference>
<dbReference type="GO" id="GO:0046872">
    <property type="term" value="F:metal ion binding"/>
    <property type="evidence" value="ECO:0007669"/>
    <property type="project" value="UniProtKB-KW"/>
</dbReference>
<evidence type="ECO:0000313" key="7">
    <source>
        <dbReference type="Proteomes" id="UP000060345"/>
    </source>
</evidence>
<keyword evidence="2" id="KW-0378">Hydrolase</keyword>
<dbReference type="AlphaFoldDB" id="A0A0K1NIH5"/>
<dbReference type="PANTHER" id="PTHR31302:SF31">
    <property type="entry name" value="PHOSPHODIESTERASE YAEI"/>
    <property type="match status" value="1"/>
</dbReference>
<evidence type="ECO:0000313" key="8">
    <source>
        <dbReference type="Proteomes" id="UP000682005"/>
    </source>
</evidence>
<evidence type="ECO:0000259" key="4">
    <source>
        <dbReference type="Pfam" id="PF00149"/>
    </source>
</evidence>
<dbReference type="SUPFAM" id="SSF56300">
    <property type="entry name" value="Metallo-dependent phosphatases"/>
    <property type="match status" value="1"/>
</dbReference>
<dbReference type="Proteomes" id="UP000060345">
    <property type="component" value="Chromosome 1"/>
</dbReference>
<dbReference type="eggNOG" id="COG1408">
    <property type="taxonomic scope" value="Bacteria"/>
</dbReference>
<keyword evidence="3" id="KW-0472">Membrane</keyword>
<keyword evidence="3" id="KW-0812">Transmembrane</keyword>
<reference evidence="5 7" key="1">
    <citation type="submission" date="2015-07" db="EMBL/GenBank/DDBJ databases">
        <authorList>
            <person name="Noorani M."/>
        </authorList>
    </citation>
    <scope>NUCLEOTIDE SEQUENCE [LARGE SCALE GENOMIC DNA]</scope>
    <source>
        <strain evidence="5 7">W1435</strain>
    </source>
</reference>
<accession>A0A0K1NIH5</accession>
<evidence type="ECO:0000313" key="5">
    <source>
        <dbReference type="EMBL" id="AKU68486.1"/>
    </source>
</evidence>
<evidence type="ECO:0000256" key="1">
    <source>
        <dbReference type="ARBA" id="ARBA00022723"/>
    </source>
</evidence>
<dbReference type="OrthoDB" id="9780884at2"/>
<organism evidence="5 7">
    <name type="scientific">Prevotella fusca JCM 17724</name>
    <dbReference type="NCBI Taxonomy" id="1236517"/>
    <lineage>
        <taxon>Bacteria</taxon>
        <taxon>Pseudomonadati</taxon>
        <taxon>Bacteroidota</taxon>
        <taxon>Bacteroidia</taxon>
        <taxon>Bacteroidales</taxon>
        <taxon>Prevotellaceae</taxon>
        <taxon>Prevotella</taxon>
    </lineage>
</organism>
<dbReference type="GO" id="GO:0009245">
    <property type="term" value="P:lipid A biosynthetic process"/>
    <property type="evidence" value="ECO:0007669"/>
    <property type="project" value="TreeGrafter"/>
</dbReference>
<gene>
    <name evidence="5" type="ORF">ADJ77_01090</name>
    <name evidence="6" type="ORF">J5A51_08240</name>
</gene>
<dbReference type="EMBL" id="CP072370">
    <property type="protein sequence ID" value="QUB87437.1"/>
    <property type="molecule type" value="Genomic_DNA"/>
</dbReference>
<keyword evidence="8" id="KW-1185">Reference proteome</keyword>
<feature type="transmembrane region" description="Helical" evidence="3">
    <location>
        <begin position="38"/>
        <end position="57"/>
    </location>
</feature>
<feature type="domain" description="Calcineurin-like phosphoesterase" evidence="4">
    <location>
        <begin position="138"/>
        <end position="340"/>
    </location>
</feature>
<feature type="transmembrane region" description="Helical" evidence="3">
    <location>
        <begin position="69"/>
        <end position="89"/>
    </location>
</feature>
<proteinExistence type="predicted"/>